<keyword evidence="2" id="KW-1185">Reference proteome</keyword>
<reference evidence="1" key="1">
    <citation type="journal article" date="2020" name="Stud. Mycol.">
        <title>101 Dothideomycetes genomes: a test case for predicting lifestyles and emergence of pathogens.</title>
        <authorList>
            <person name="Haridas S."/>
            <person name="Albert R."/>
            <person name="Binder M."/>
            <person name="Bloem J."/>
            <person name="Labutti K."/>
            <person name="Salamov A."/>
            <person name="Andreopoulos B."/>
            <person name="Baker S."/>
            <person name="Barry K."/>
            <person name="Bills G."/>
            <person name="Bluhm B."/>
            <person name="Cannon C."/>
            <person name="Castanera R."/>
            <person name="Culley D."/>
            <person name="Daum C."/>
            <person name="Ezra D."/>
            <person name="Gonzalez J."/>
            <person name="Henrissat B."/>
            <person name="Kuo A."/>
            <person name="Liang C."/>
            <person name="Lipzen A."/>
            <person name="Lutzoni F."/>
            <person name="Magnuson J."/>
            <person name="Mondo S."/>
            <person name="Nolan M."/>
            <person name="Ohm R."/>
            <person name="Pangilinan J."/>
            <person name="Park H.-J."/>
            <person name="Ramirez L."/>
            <person name="Alfaro M."/>
            <person name="Sun H."/>
            <person name="Tritt A."/>
            <person name="Yoshinaga Y."/>
            <person name="Zwiers L.-H."/>
            <person name="Turgeon B."/>
            <person name="Goodwin S."/>
            <person name="Spatafora J."/>
            <person name="Crous P."/>
            <person name="Grigoriev I."/>
        </authorList>
    </citation>
    <scope>NUCLEOTIDE SEQUENCE</scope>
    <source>
        <strain evidence="1">CBS 161.51</strain>
    </source>
</reference>
<gene>
    <name evidence="1" type="ORF">EJ02DRAFT_459340</name>
</gene>
<name>A0A6A5S9H5_9PLEO</name>
<sequence length="53" mass="5648">MWAPAAITTASKPYTSGQQGQIPQDYVDLPAAVHAAVQYHSLIVSLALPGLHY</sequence>
<dbReference type="AlphaFoldDB" id="A0A6A5S9H5"/>
<dbReference type="EMBL" id="ML976175">
    <property type="protein sequence ID" value="KAF1936692.1"/>
    <property type="molecule type" value="Genomic_DNA"/>
</dbReference>
<dbReference type="Proteomes" id="UP000800038">
    <property type="component" value="Unassembled WGS sequence"/>
</dbReference>
<accession>A0A6A5S9H5</accession>
<evidence type="ECO:0000313" key="1">
    <source>
        <dbReference type="EMBL" id="KAF1936692.1"/>
    </source>
</evidence>
<organism evidence="1 2">
    <name type="scientific">Clathrospora elynae</name>
    <dbReference type="NCBI Taxonomy" id="706981"/>
    <lineage>
        <taxon>Eukaryota</taxon>
        <taxon>Fungi</taxon>
        <taxon>Dikarya</taxon>
        <taxon>Ascomycota</taxon>
        <taxon>Pezizomycotina</taxon>
        <taxon>Dothideomycetes</taxon>
        <taxon>Pleosporomycetidae</taxon>
        <taxon>Pleosporales</taxon>
        <taxon>Diademaceae</taxon>
        <taxon>Clathrospora</taxon>
    </lineage>
</organism>
<evidence type="ECO:0000313" key="2">
    <source>
        <dbReference type="Proteomes" id="UP000800038"/>
    </source>
</evidence>
<protein>
    <submittedName>
        <fullName evidence="1">Uncharacterized protein</fullName>
    </submittedName>
</protein>
<proteinExistence type="predicted"/>